<proteinExistence type="predicted"/>
<protein>
    <recommendedName>
        <fullName evidence="3">Bacterial repeat domain-containing protein</fullName>
    </recommendedName>
</protein>
<dbReference type="InterPro" id="IPR044060">
    <property type="entry name" value="Bacterial_rp_domain"/>
</dbReference>
<keyword evidence="2" id="KW-0732">Signal</keyword>
<evidence type="ECO:0000313" key="5">
    <source>
        <dbReference type="Proteomes" id="UP000886817"/>
    </source>
</evidence>
<gene>
    <name evidence="4" type="ORF">IAA45_11080</name>
</gene>
<organism evidence="4 5">
    <name type="scientific">Candidatus Blautia gallistercoris</name>
    <dbReference type="NCBI Taxonomy" id="2838490"/>
    <lineage>
        <taxon>Bacteria</taxon>
        <taxon>Bacillati</taxon>
        <taxon>Bacillota</taxon>
        <taxon>Clostridia</taxon>
        <taxon>Lachnospirales</taxon>
        <taxon>Lachnospiraceae</taxon>
        <taxon>Blautia</taxon>
    </lineage>
</organism>
<evidence type="ECO:0000256" key="2">
    <source>
        <dbReference type="SAM" id="SignalP"/>
    </source>
</evidence>
<reference evidence="4" key="1">
    <citation type="journal article" date="2021" name="PeerJ">
        <title>Extensive microbial diversity within the chicken gut microbiome revealed by metagenomics and culture.</title>
        <authorList>
            <person name="Gilroy R."/>
            <person name="Ravi A."/>
            <person name="Getino M."/>
            <person name="Pursley I."/>
            <person name="Horton D.L."/>
            <person name="Alikhan N.F."/>
            <person name="Baker D."/>
            <person name="Gharbi K."/>
            <person name="Hall N."/>
            <person name="Watson M."/>
            <person name="Adriaenssens E.M."/>
            <person name="Foster-Nyarko E."/>
            <person name="Jarju S."/>
            <person name="Secka A."/>
            <person name="Antonio M."/>
            <person name="Oren A."/>
            <person name="Chaudhuri R.R."/>
            <person name="La Ragione R."/>
            <person name="Hildebrand F."/>
            <person name="Pallen M.J."/>
        </authorList>
    </citation>
    <scope>NUCLEOTIDE SEQUENCE</scope>
    <source>
        <strain evidence="4">ChiSjej1B19-8411</strain>
    </source>
</reference>
<evidence type="ECO:0000313" key="4">
    <source>
        <dbReference type="EMBL" id="HIX60239.1"/>
    </source>
</evidence>
<dbReference type="Proteomes" id="UP000886817">
    <property type="component" value="Unassembled WGS sequence"/>
</dbReference>
<evidence type="ECO:0000256" key="1">
    <source>
        <dbReference type="SAM" id="Phobius"/>
    </source>
</evidence>
<feature type="transmembrane region" description="Helical" evidence="1">
    <location>
        <begin position="529"/>
        <end position="550"/>
    </location>
</feature>
<sequence length="571" mass="64924">MNRKGKTRIYGLAAVAVFLLAALLPAAEVKGAIKESDVFLDANWTYAGETSVFQATGWLQAVCATDDYIICLENYDNSKTDPDTLIAFYKNPYDENGNPVEQYSYAKHITEMDYEHGNGMTYDPVRNEIVIAGGRAINKSNTGCIFIVDGDTLEFKRKVKVTDEGRVNAIAYWEDKDQYIMLIGNSDNEFKFILTDTEFNVLDTLMEADISAGNAFQDFCISGDYIISIPFMKRTGKEDVLHVYSISERRLLGTYSLQMEDEDTYVEPESICEIEPGVLLIGSALKDPSRIAFYTTKVEAAFSVRTTVEHGTVTSSQKVLDQGTDFTVRYTPDENYELSSVTVDGVELDIAEYPNEYVFSNLQENHEIIIEFTEIPQYTIETSAENGTIDEAVQVRRGKSGTVHFEPEEHYELARLLVDGQEVEITGDETEYTFEDVQTSHTLQAVFEEIPTYTVETEVRNGTISPTVEEIYRDEGCTVSYQGKKGYEVAHVLVDGEELEDVTAEQLSEYTFENIQKSHKITVIYQWQYLPLIILVVFWLTAWVVAVQAMKLERKRRRRKKYRQEENSEVE</sequence>
<dbReference type="AlphaFoldDB" id="A0A9D1WJA8"/>
<dbReference type="InterPro" id="IPR011047">
    <property type="entry name" value="Quinoprotein_ADH-like_sf"/>
</dbReference>
<evidence type="ECO:0000259" key="3">
    <source>
        <dbReference type="Pfam" id="PF18998"/>
    </source>
</evidence>
<dbReference type="Pfam" id="PF18998">
    <property type="entry name" value="Flg_new_2"/>
    <property type="match status" value="1"/>
</dbReference>
<dbReference type="SUPFAM" id="SSF50998">
    <property type="entry name" value="Quinoprotein alcohol dehydrogenase-like"/>
    <property type="match status" value="1"/>
</dbReference>
<keyword evidence="1" id="KW-0812">Transmembrane</keyword>
<name>A0A9D1WJA8_9FIRM</name>
<reference evidence="4" key="2">
    <citation type="submission" date="2021-04" db="EMBL/GenBank/DDBJ databases">
        <authorList>
            <person name="Gilroy R."/>
        </authorList>
    </citation>
    <scope>NUCLEOTIDE SEQUENCE</scope>
    <source>
        <strain evidence="4">ChiSjej1B19-8411</strain>
    </source>
</reference>
<dbReference type="EMBL" id="DXEX01000236">
    <property type="protein sequence ID" value="HIX60239.1"/>
    <property type="molecule type" value="Genomic_DNA"/>
</dbReference>
<keyword evidence="1" id="KW-0472">Membrane</keyword>
<feature type="signal peptide" evidence="2">
    <location>
        <begin position="1"/>
        <end position="26"/>
    </location>
</feature>
<accession>A0A9D1WJA8</accession>
<comment type="caution">
    <text evidence="4">The sequence shown here is derived from an EMBL/GenBank/DDBJ whole genome shotgun (WGS) entry which is preliminary data.</text>
</comment>
<feature type="domain" description="Bacterial repeat" evidence="3">
    <location>
        <begin position="307"/>
        <end position="355"/>
    </location>
</feature>
<keyword evidence="1" id="KW-1133">Transmembrane helix</keyword>
<feature type="chain" id="PRO_5038491885" description="Bacterial repeat domain-containing protein" evidence="2">
    <location>
        <begin position="27"/>
        <end position="571"/>
    </location>
</feature>